<dbReference type="InterPro" id="IPR013078">
    <property type="entry name" value="His_Pase_superF_clade-1"/>
</dbReference>
<dbReference type="Proteomes" id="UP000468581">
    <property type="component" value="Unassembled WGS sequence"/>
</dbReference>
<keyword evidence="3" id="KW-1185">Reference proteome</keyword>
<evidence type="ECO:0000313" key="2">
    <source>
        <dbReference type="EMBL" id="NER11980.1"/>
    </source>
</evidence>
<dbReference type="Pfam" id="PF00300">
    <property type="entry name" value="His_Phos_1"/>
    <property type="match status" value="1"/>
</dbReference>
<proteinExistence type="predicted"/>
<dbReference type="InterPro" id="IPR017578">
    <property type="entry name" value="Ribazole_CobC"/>
</dbReference>
<dbReference type="AlphaFoldDB" id="A0A6P0UHQ0"/>
<accession>A0A6P0UHQ0</accession>
<dbReference type="EC" id="3.1.3.73" evidence="1"/>
<sequence>MEIYLIRHTTPRIEKGTCYGQADLELEETFKQEAGDVLSRITMSPDNLIYSSPLKRCYKLAEKIGSTIITDKRLMELNFGEWELKNWDAINKKELDKWMTDFVDEIVPGGESYTQLASRSISFLNEVMQKQDTNVIIVTHAGVIRALLSHILRIELKDSFQIKLTYGDVIKLKKEEGNLTVVSKLSIRE</sequence>
<dbReference type="SUPFAM" id="SSF53254">
    <property type="entry name" value="Phosphoglycerate mutase-like"/>
    <property type="match status" value="1"/>
</dbReference>
<dbReference type="PANTHER" id="PTHR48100:SF59">
    <property type="entry name" value="ADENOSYLCOBALAMIN_ALPHA-RIBAZOLE PHOSPHATASE"/>
    <property type="match status" value="1"/>
</dbReference>
<dbReference type="CDD" id="cd07067">
    <property type="entry name" value="HP_PGM_like"/>
    <property type="match status" value="1"/>
</dbReference>
<comment type="caution">
    <text evidence="2">The sequence shown here is derived from an EMBL/GenBank/DDBJ whole genome shotgun (WGS) entry which is preliminary data.</text>
</comment>
<protein>
    <recommendedName>
        <fullName evidence="1">Alpha-ribazole phosphatase</fullName>
        <ecNumber evidence="1">3.1.3.73</ecNumber>
    </recommendedName>
</protein>
<dbReference type="GO" id="GO:0009236">
    <property type="term" value="P:cobalamin biosynthetic process"/>
    <property type="evidence" value="ECO:0007669"/>
    <property type="project" value="UniProtKB-UniRule"/>
</dbReference>
<evidence type="ECO:0000313" key="3">
    <source>
        <dbReference type="Proteomes" id="UP000468581"/>
    </source>
</evidence>
<name>A0A6P0UHQ0_9FLAO</name>
<dbReference type="InterPro" id="IPR050275">
    <property type="entry name" value="PGM_Phosphatase"/>
</dbReference>
<dbReference type="PANTHER" id="PTHR48100">
    <property type="entry name" value="BROAD-SPECIFICITY PHOSPHATASE YOR283W-RELATED"/>
    <property type="match status" value="1"/>
</dbReference>
<organism evidence="2 3">
    <name type="scientific">Leptobacterium flavescens</name>
    <dbReference type="NCBI Taxonomy" id="472055"/>
    <lineage>
        <taxon>Bacteria</taxon>
        <taxon>Pseudomonadati</taxon>
        <taxon>Bacteroidota</taxon>
        <taxon>Flavobacteriia</taxon>
        <taxon>Flavobacteriales</taxon>
        <taxon>Flavobacteriaceae</taxon>
        <taxon>Leptobacterium</taxon>
    </lineage>
</organism>
<evidence type="ECO:0000256" key="1">
    <source>
        <dbReference type="NCBIfam" id="TIGR03162"/>
    </source>
</evidence>
<dbReference type="NCBIfam" id="TIGR03162">
    <property type="entry name" value="ribazole_cobC"/>
    <property type="match status" value="1"/>
</dbReference>
<dbReference type="RefSeq" id="WP_163605021.1">
    <property type="nucleotide sequence ID" value="NZ_JAABOO010000001.1"/>
</dbReference>
<dbReference type="Gene3D" id="3.40.50.1240">
    <property type="entry name" value="Phosphoglycerate mutase-like"/>
    <property type="match status" value="1"/>
</dbReference>
<reference evidence="2 3" key="1">
    <citation type="submission" date="2020-01" db="EMBL/GenBank/DDBJ databases">
        <title>Leptobacterium flavescens.</title>
        <authorList>
            <person name="Wang G."/>
        </authorList>
    </citation>
    <scope>NUCLEOTIDE SEQUENCE [LARGE SCALE GENOMIC DNA]</scope>
    <source>
        <strain evidence="2 3">KCTC 22160</strain>
    </source>
</reference>
<dbReference type="SMART" id="SM00855">
    <property type="entry name" value="PGAM"/>
    <property type="match status" value="1"/>
</dbReference>
<dbReference type="GO" id="GO:0043755">
    <property type="term" value="F:alpha-ribazole phosphatase activity"/>
    <property type="evidence" value="ECO:0007669"/>
    <property type="project" value="UniProtKB-UniRule"/>
</dbReference>
<dbReference type="InterPro" id="IPR029033">
    <property type="entry name" value="His_PPase_superfam"/>
</dbReference>
<gene>
    <name evidence="2" type="primary">cobC</name>
    <name evidence="2" type="ORF">GWK08_00875</name>
</gene>
<dbReference type="EMBL" id="JAABOO010000001">
    <property type="protein sequence ID" value="NER11980.1"/>
    <property type="molecule type" value="Genomic_DNA"/>
</dbReference>
<dbReference type="GO" id="GO:0005737">
    <property type="term" value="C:cytoplasm"/>
    <property type="evidence" value="ECO:0007669"/>
    <property type="project" value="TreeGrafter"/>
</dbReference>